<sequence length="236" mass="24982">MDHPHGAGHNLTETFFMGKIIELDTTDGQHLSAYLAEPSGPSKGGIVVVQEIFGVNAHIRSVADRYAQAGYTAIAPAVFDSAEKGVELGYDQAGMQKGLDLVSKIGFDKALASVQAAAKAVAGAGKVGVVGYCWGGSIAYLSAIRLNLPAVSYYGGRNVQLVDEKATAPLLFHYGLKDAHITEADREAVRAANPTAEFYVYDADHGFNCDARGSFDAPSAKLAMERSLAFFARHLG</sequence>
<feature type="domain" description="Dienelactone hydrolase" evidence="1">
    <location>
        <begin position="32"/>
        <end position="234"/>
    </location>
</feature>
<evidence type="ECO:0000313" key="2">
    <source>
        <dbReference type="EMBL" id="CBH96104.1"/>
    </source>
</evidence>
<dbReference type="Pfam" id="PF01738">
    <property type="entry name" value="DLH"/>
    <property type="match status" value="1"/>
</dbReference>
<name>E6PMF2_9ZZZZ</name>
<dbReference type="InterPro" id="IPR051049">
    <property type="entry name" value="Dienelactone_hydrolase-like"/>
</dbReference>
<protein>
    <submittedName>
        <fullName evidence="2">Putative Carboxymethylenebutenolidase</fullName>
        <ecNumber evidence="2">3.1.1.45</ecNumber>
    </submittedName>
</protein>
<reference evidence="2" key="1">
    <citation type="submission" date="2009-10" db="EMBL/GenBank/DDBJ databases">
        <title>Diversity of trophic interactions inside an arsenic-rich microbial ecosystem.</title>
        <authorList>
            <person name="Bertin P.N."/>
            <person name="Heinrich-Salmeron A."/>
            <person name="Pelletier E."/>
            <person name="Goulhen-Chollet F."/>
            <person name="Arsene-Ploetze F."/>
            <person name="Gallien S."/>
            <person name="Calteau A."/>
            <person name="Vallenet D."/>
            <person name="Casiot C."/>
            <person name="Chane-Woon-Ming B."/>
            <person name="Giloteaux L."/>
            <person name="Barakat M."/>
            <person name="Bonnefoy V."/>
            <person name="Bruneel O."/>
            <person name="Chandler M."/>
            <person name="Cleiss J."/>
            <person name="Duran R."/>
            <person name="Elbaz-Poulichet F."/>
            <person name="Fonknechten N."/>
            <person name="Lauga B."/>
            <person name="Mornico D."/>
            <person name="Ortet P."/>
            <person name="Schaeffer C."/>
            <person name="Siguier P."/>
            <person name="Alexander Thil Smith A."/>
            <person name="Van Dorsselaer A."/>
            <person name="Weissenbach J."/>
            <person name="Medigue C."/>
            <person name="Le Paslier D."/>
        </authorList>
    </citation>
    <scope>NUCLEOTIDE SEQUENCE</scope>
</reference>
<comment type="caution">
    <text evidence="2">The sequence shown here is derived from an EMBL/GenBank/DDBJ whole genome shotgun (WGS) entry which is preliminary data.</text>
</comment>
<proteinExistence type="predicted"/>
<dbReference type="Gene3D" id="3.40.50.1820">
    <property type="entry name" value="alpha/beta hydrolase"/>
    <property type="match status" value="1"/>
</dbReference>
<accession>E6PMF2</accession>
<dbReference type="PANTHER" id="PTHR46623">
    <property type="entry name" value="CARBOXYMETHYLENEBUTENOLIDASE-RELATED"/>
    <property type="match status" value="1"/>
</dbReference>
<dbReference type="GO" id="GO:0008806">
    <property type="term" value="F:carboxymethylenebutenolidase activity"/>
    <property type="evidence" value="ECO:0007669"/>
    <property type="project" value="UniProtKB-EC"/>
</dbReference>
<keyword evidence="2" id="KW-0378">Hydrolase</keyword>
<dbReference type="SUPFAM" id="SSF53474">
    <property type="entry name" value="alpha/beta-Hydrolases"/>
    <property type="match status" value="1"/>
</dbReference>
<dbReference type="AlphaFoldDB" id="E6PMF2"/>
<dbReference type="EC" id="3.1.1.45" evidence="2"/>
<organism evidence="2">
    <name type="scientific">mine drainage metagenome</name>
    <dbReference type="NCBI Taxonomy" id="410659"/>
    <lineage>
        <taxon>unclassified sequences</taxon>
        <taxon>metagenomes</taxon>
        <taxon>ecological metagenomes</taxon>
    </lineage>
</organism>
<dbReference type="InterPro" id="IPR029058">
    <property type="entry name" value="AB_hydrolase_fold"/>
</dbReference>
<dbReference type="PANTHER" id="PTHR46623:SF6">
    <property type="entry name" value="ALPHA_BETA-HYDROLASES SUPERFAMILY PROTEIN"/>
    <property type="match status" value="1"/>
</dbReference>
<dbReference type="EMBL" id="CABM01000020">
    <property type="protein sequence ID" value="CBH96104.1"/>
    <property type="molecule type" value="Genomic_DNA"/>
</dbReference>
<dbReference type="InterPro" id="IPR002925">
    <property type="entry name" value="Dienelactn_hydro"/>
</dbReference>
<gene>
    <name evidence="2" type="ORF">CARN2_1094</name>
</gene>
<evidence type="ECO:0000259" key="1">
    <source>
        <dbReference type="Pfam" id="PF01738"/>
    </source>
</evidence>